<dbReference type="AlphaFoldDB" id="A0A1R1XMU5"/>
<proteinExistence type="predicted"/>
<organism evidence="1 2">
    <name type="scientific">Smittium culicis</name>
    <dbReference type="NCBI Taxonomy" id="133412"/>
    <lineage>
        <taxon>Eukaryota</taxon>
        <taxon>Fungi</taxon>
        <taxon>Fungi incertae sedis</taxon>
        <taxon>Zoopagomycota</taxon>
        <taxon>Kickxellomycotina</taxon>
        <taxon>Harpellomycetes</taxon>
        <taxon>Harpellales</taxon>
        <taxon>Legeriomycetaceae</taxon>
        <taxon>Smittium</taxon>
    </lineage>
</organism>
<dbReference type="EMBL" id="LSSN01002503">
    <property type="protein sequence ID" value="OMJ15945.1"/>
    <property type="molecule type" value="Genomic_DNA"/>
</dbReference>
<accession>A0A1R1XMU5</accession>
<comment type="caution">
    <text evidence="1">The sequence shown here is derived from an EMBL/GenBank/DDBJ whole genome shotgun (WGS) entry which is preliminary data.</text>
</comment>
<evidence type="ECO:0000313" key="2">
    <source>
        <dbReference type="Proteomes" id="UP000187283"/>
    </source>
</evidence>
<dbReference type="OrthoDB" id="5588333at2759"/>
<protein>
    <submittedName>
        <fullName evidence="1">Uncharacterized protein</fullName>
    </submittedName>
</protein>
<dbReference type="Proteomes" id="UP000187283">
    <property type="component" value="Unassembled WGS sequence"/>
</dbReference>
<evidence type="ECO:0000313" key="1">
    <source>
        <dbReference type="EMBL" id="OMJ15945.1"/>
    </source>
</evidence>
<gene>
    <name evidence="1" type="ORF">AYI70_g6915</name>
</gene>
<sequence>MQGLGNYAIDFIVSNEQRFPRRHSPAMNISLFIKLIREWFQKSSLTVKQISSRLFWIVPVTGSLHACDIHRIEYQPSWIKNVVLELVTVTP</sequence>
<keyword evidence="2" id="KW-1185">Reference proteome</keyword>
<reference evidence="1 2" key="1">
    <citation type="submission" date="2017-01" db="EMBL/GenBank/DDBJ databases">
        <authorList>
            <person name="Mah S.A."/>
            <person name="Swanson W.J."/>
            <person name="Moy G.W."/>
            <person name="Vacquier V.D."/>
        </authorList>
    </citation>
    <scope>NUCLEOTIDE SEQUENCE [LARGE SCALE GENOMIC DNA]</scope>
    <source>
        <strain evidence="1 2">GSMNP</strain>
    </source>
</reference>
<name>A0A1R1XMU5_9FUNG</name>